<keyword evidence="1" id="KW-0812">Transmembrane</keyword>
<dbReference type="RefSeq" id="XP_040781018.1">
    <property type="nucleotide sequence ID" value="XM_040919991.1"/>
</dbReference>
<dbReference type="AlphaFoldDB" id="A0A9P5CTU6"/>
<evidence type="ECO:0000256" key="2">
    <source>
        <dbReference type="SAM" id="SignalP"/>
    </source>
</evidence>
<dbReference type="GeneID" id="63837120"/>
<comment type="caution">
    <text evidence="3">The sequence shown here is derived from an EMBL/GenBank/DDBJ whole genome shotgun (WGS) entry which is preliminary data.</text>
</comment>
<accession>A0A9P5CTU6</accession>
<keyword evidence="1" id="KW-0472">Membrane</keyword>
<dbReference type="Proteomes" id="UP000803844">
    <property type="component" value="Unassembled WGS sequence"/>
</dbReference>
<keyword evidence="1" id="KW-1133">Transmembrane helix</keyword>
<feature type="transmembrane region" description="Helical" evidence="1">
    <location>
        <begin position="111"/>
        <end position="132"/>
    </location>
</feature>
<name>A0A9P5CTU6_CRYP1</name>
<evidence type="ECO:0000313" key="4">
    <source>
        <dbReference type="Proteomes" id="UP000803844"/>
    </source>
</evidence>
<evidence type="ECO:0000256" key="1">
    <source>
        <dbReference type="SAM" id="Phobius"/>
    </source>
</evidence>
<feature type="signal peptide" evidence="2">
    <location>
        <begin position="1"/>
        <end position="23"/>
    </location>
</feature>
<reference evidence="3" key="1">
    <citation type="journal article" date="2020" name="Phytopathology">
        <title>Genome sequence of the chestnut blight fungus Cryphonectria parasitica EP155: A fundamental resource for an archetypical invasive plant pathogen.</title>
        <authorList>
            <person name="Crouch J.A."/>
            <person name="Dawe A."/>
            <person name="Aerts A."/>
            <person name="Barry K."/>
            <person name="Churchill A.C.L."/>
            <person name="Grimwood J."/>
            <person name="Hillman B."/>
            <person name="Milgroom M.G."/>
            <person name="Pangilinan J."/>
            <person name="Smith M."/>
            <person name="Salamov A."/>
            <person name="Schmutz J."/>
            <person name="Yadav J."/>
            <person name="Grigoriev I.V."/>
            <person name="Nuss D."/>
        </authorList>
    </citation>
    <scope>NUCLEOTIDE SEQUENCE</scope>
    <source>
        <strain evidence="3">EP155</strain>
    </source>
</reference>
<gene>
    <name evidence="3" type="ORF">M406DRAFT_325531</name>
</gene>
<keyword evidence="4" id="KW-1185">Reference proteome</keyword>
<evidence type="ECO:0000313" key="3">
    <source>
        <dbReference type="EMBL" id="KAF3770057.1"/>
    </source>
</evidence>
<protein>
    <submittedName>
        <fullName evidence="3">Uncharacterized protein</fullName>
    </submittedName>
</protein>
<proteinExistence type="predicted"/>
<organism evidence="3 4">
    <name type="scientific">Cryphonectria parasitica (strain ATCC 38755 / EP155)</name>
    <dbReference type="NCBI Taxonomy" id="660469"/>
    <lineage>
        <taxon>Eukaryota</taxon>
        <taxon>Fungi</taxon>
        <taxon>Dikarya</taxon>
        <taxon>Ascomycota</taxon>
        <taxon>Pezizomycotina</taxon>
        <taxon>Sordariomycetes</taxon>
        <taxon>Sordariomycetidae</taxon>
        <taxon>Diaporthales</taxon>
        <taxon>Cryphonectriaceae</taxon>
        <taxon>Cryphonectria-Endothia species complex</taxon>
        <taxon>Cryphonectria</taxon>
    </lineage>
</organism>
<sequence length="135" mass="13864">MLPSDFLPFRLFFWLLWLPTSLSEGPEAEEAGLGAAAGDAGDCAGSGGGWAAATVGAEEEAAVGVGMSRCPQRWGRMMVVAPEPGRSSLAGASGSVPPKRMASPPKAADSAVDAAVIIIVIIFFSISGQYMFSSR</sequence>
<dbReference type="EMBL" id="MU032344">
    <property type="protein sequence ID" value="KAF3770057.1"/>
    <property type="molecule type" value="Genomic_DNA"/>
</dbReference>
<keyword evidence="2" id="KW-0732">Signal</keyword>
<feature type="chain" id="PRO_5040493712" evidence="2">
    <location>
        <begin position="24"/>
        <end position="135"/>
    </location>
</feature>